<reference evidence="1 2" key="1">
    <citation type="submission" date="2017-10" db="EMBL/GenBank/DDBJ databases">
        <title>Draft genome sequence of cellulolytic Actinomyces sp CtC72 isolated from cattle rumen fluid.</title>
        <authorList>
            <person name="Joshi A.J."/>
            <person name="Vasudevan G."/>
            <person name="Lanjekar V.B."/>
            <person name="Hivarkar S."/>
            <person name="Engineer A."/>
            <person name="Pore S.D."/>
            <person name="Dhakephalkar P.K."/>
            <person name="Dagar S."/>
        </authorList>
    </citation>
    <scope>NUCLEOTIDE SEQUENCE [LARGE SCALE GENOMIC DNA]</scope>
    <source>
        <strain evidence="2">CtC72</strain>
    </source>
</reference>
<keyword evidence="2" id="KW-1185">Reference proteome</keyword>
<name>A0ABX4M8W6_9ACTO</name>
<evidence type="ECO:0000313" key="1">
    <source>
        <dbReference type="EMBL" id="PHP51811.1"/>
    </source>
</evidence>
<dbReference type="EMBL" id="MTPX02000077">
    <property type="protein sequence ID" value="PHP51811.1"/>
    <property type="molecule type" value="Genomic_DNA"/>
</dbReference>
<organism evidence="1 2">
    <name type="scientific">Actinomyces ruminis</name>
    <dbReference type="NCBI Taxonomy" id="1937003"/>
    <lineage>
        <taxon>Bacteria</taxon>
        <taxon>Bacillati</taxon>
        <taxon>Actinomycetota</taxon>
        <taxon>Actinomycetes</taxon>
        <taxon>Actinomycetales</taxon>
        <taxon>Actinomycetaceae</taxon>
        <taxon>Actinomyces</taxon>
    </lineage>
</organism>
<sequence>MQRQIRLGDACQARQAKLLPGSRLGELPTGTTPLWTSDAVAAGKPASVDLLRLTHQRPDIRLTEPDDVVFTAAGKPVAVLDEAGGAAVAYPARILRVTGGRLCPAAIVDAINAVPAGNAKWPTWLVPETQIDPGLAAEILQSLQRWERQLRQRQALLEELKVLITRSVLSGAIQVARPNEQKGK</sequence>
<protein>
    <recommendedName>
        <fullName evidence="3">Type I restriction modification DNA specificity domain-containing protein</fullName>
    </recommendedName>
</protein>
<proteinExistence type="predicted"/>
<evidence type="ECO:0008006" key="3">
    <source>
        <dbReference type="Google" id="ProtNLM"/>
    </source>
</evidence>
<dbReference type="Proteomes" id="UP000194577">
    <property type="component" value="Unassembled WGS sequence"/>
</dbReference>
<comment type="caution">
    <text evidence="1">The sequence shown here is derived from an EMBL/GenBank/DDBJ whole genome shotgun (WGS) entry which is preliminary data.</text>
</comment>
<evidence type="ECO:0000313" key="2">
    <source>
        <dbReference type="Proteomes" id="UP000194577"/>
    </source>
</evidence>
<dbReference type="RefSeq" id="WP_086615505.1">
    <property type="nucleotide sequence ID" value="NZ_MTPX02000077.1"/>
</dbReference>
<gene>
    <name evidence="1" type="ORF">BW737_014130</name>
</gene>
<accession>A0ABX4M8W6</accession>